<feature type="region of interest" description="Disordered" evidence="6">
    <location>
        <begin position="607"/>
        <end position="627"/>
    </location>
</feature>
<dbReference type="SUPFAM" id="SSF46785">
    <property type="entry name" value="Winged helix' DNA-binding domain"/>
    <property type="match status" value="1"/>
</dbReference>
<evidence type="ECO:0000256" key="6">
    <source>
        <dbReference type="SAM" id="MobiDB-lite"/>
    </source>
</evidence>
<evidence type="ECO:0000256" key="3">
    <source>
        <dbReference type="ARBA" id="ARBA00023125"/>
    </source>
</evidence>
<feature type="region of interest" description="Disordered" evidence="6">
    <location>
        <begin position="240"/>
        <end position="363"/>
    </location>
</feature>
<feature type="compositionally biased region" description="Basic and acidic residues" evidence="6">
    <location>
        <begin position="347"/>
        <end position="360"/>
    </location>
</feature>
<keyword evidence="8" id="KW-1185">Reference proteome</keyword>
<dbReference type="PANTHER" id="PTHR10015">
    <property type="entry name" value="HEAT SHOCK TRANSCRIPTION FACTOR"/>
    <property type="match status" value="1"/>
</dbReference>
<dbReference type="Ensembl" id="ENSCMUT00000035787.1">
    <property type="protein sequence ID" value="ENSCMUP00000030229.1"/>
    <property type="gene ID" value="ENSCMUG00000017225.1"/>
</dbReference>
<keyword evidence="4" id="KW-0539">Nucleus</keyword>
<dbReference type="InterPro" id="IPR036388">
    <property type="entry name" value="WH-like_DNA-bd_sf"/>
</dbReference>
<dbReference type="Pfam" id="PF00447">
    <property type="entry name" value="HSF_DNA-bind"/>
    <property type="match status" value="1"/>
</dbReference>
<feature type="region of interest" description="Disordered" evidence="6">
    <location>
        <begin position="547"/>
        <end position="569"/>
    </location>
</feature>
<reference evidence="7" key="3">
    <citation type="submission" date="2025-09" db="UniProtKB">
        <authorList>
            <consortium name="Ensembl"/>
        </authorList>
    </citation>
    <scope>IDENTIFICATION</scope>
</reference>
<accession>A0A8U7NQF7</accession>
<evidence type="ECO:0000256" key="4">
    <source>
        <dbReference type="ARBA" id="ARBA00023242"/>
    </source>
</evidence>
<evidence type="ECO:0000256" key="2">
    <source>
        <dbReference type="ARBA" id="ARBA00006403"/>
    </source>
</evidence>
<reference evidence="7" key="2">
    <citation type="submission" date="2025-08" db="UniProtKB">
        <authorList>
            <consortium name="Ensembl"/>
        </authorList>
    </citation>
    <scope>IDENTIFICATION</scope>
</reference>
<dbReference type="GO" id="GO:0043565">
    <property type="term" value="F:sequence-specific DNA binding"/>
    <property type="evidence" value="ECO:0007669"/>
    <property type="project" value="InterPro"/>
</dbReference>
<feature type="compositionally biased region" description="Low complexity" evidence="6">
    <location>
        <begin position="460"/>
        <end position="476"/>
    </location>
</feature>
<dbReference type="InterPro" id="IPR036390">
    <property type="entry name" value="WH_DNA-bd_sf"/>
</dbReference>
<dbReference type="Gene3D" id="1.10.10.10">
    <property type="entry name" value="Winged helix-like DNA-binding domain superfamily/Winged helix DNA-binding domain"/>
    <property type="match status" value="1"/>
</dbReference>
<dbReference type="PANTHER" id="PTHR10015:SF465">
    <property type="entry name" value="HSF-TYPE DNA-BINDING DOMAIN-CONTAINING PROTEIN"/>
    <property type="match status" value="1"/>
</dbReference>
<keyword evidence="3" id="KW-0238">DNA-binding</keyword>
<evidence type="ECO:0000256" key="1">
    <source>
        <dbReference type="ARBA" id="ARBA00004123"/>
    </source>
</evidence>
<dbReference type="AlphaFoldDB" id="A0A8U7NQF7"/>
<sequence length="627" mass="69027">MRNTERCGCHLTHRNSFPWDSSVRTLSEICCACLGGLGSCCEAKAEGRFQAEKARVCPVPVRAVPGQRPGSRPARAVPAAPALCRSFPRGAERSAPLRPRAAAAAAAVALRPLRRQWATGAMAELPLPAGLDASTFPAKLWRLANSPRVRSVRWDTQGRGLLIDRALFEQELLSPPGVQGPAPRTFRASQFRSIVRQLNRYGFYKVPGRAGAAVPGDAGAWLHYRNPWFRRDRPHLLLRIRRRSTANKHRLAPGPERRRRSPCGSQQRPRQRPRPAGPEGRGRFQPLPRERPPLPAGRPPSGFLLLHRERTLPDGRELRSRRPSRFQQPPRERPLLARRPPCGFHLLHRDRPQPARRDGPSRFQELYGERPLPAEREVPRIPPCELLGLYGEPLLPVRREGLSRLQELYGLQPPPAGLPPWAFQQRHTERPPPAGRELLRIPPCSFQQLQTEQQSPARKPSATPGSSAPSAPRGSAGWAAWTASSWAWNSPGQEELPPLDLDLVLETLEEMLSPSLPERCPCAQVNLSVAPESSGGEAGNRAAAEGALPGAMSCGNSSLEPEEPGKERAHTALESSEAAALSLPLAGREMRRVEFLSAGLVLPGAFRSNPALAQPPRALPSTLFQRH</sequence>
<evidence type="ECO:0000313" key="7">
    <source>
        <dbReference type="Ensembl" id="ENSCMUP00000030229.1"/>
    </source>
</evidence>
<comment type="similarity">
    <text evidence="2 5">Belongs to the HSF family.</text>
</comment>
<reference evidence="8" key="1">
    <citation type="submission" date="2019-10" db="EMBL/GenBank/DDBJ databases">
        <title>Corvus moneduloides (New Caledonian crow) genome, bCorMon1, primary haplotype.</title>
        <authorList>
            <person name="Rutz C."/>
            <person name="Fungtammasan C."/>
            <person name="Mountcastle J."/>
            <person name="Formenti G."/>
            <person name="Chow W."/>
            <person name="Howe K."/>
            <person name="Steele M.P."/>
            <person name="Fernandes J."/>
            <person name="Gilbert M.T.P."/>
            <person name="Fedrigo O."/>
            <person name="Jarvis E.D."/>
            <person name="Gemmell N."/>
        </authorList>
    </citation>
    <scope>NUCLEOTIDE SEQUENCE [LARGE SCALE GENOMIC DNA]</scope>
</reference>
<comment type="subcellular location">
    <subcellularLocation>
        <location evidence="1">Nucleus</location>
    </subcellularLocation>
</comment>
<organism evidence="7 8">
    <name type="scientific">Corvus moneduloides</name>
    <name type="common">New Caledonian crow</name>
    <dbReference type="NCBI Taxonomy" id="1196302"/>
    <lineage>
        <taxon>Eukaryota</taxon>
        <taxon>Metazoa</taxon>
        <taxon>Chordata</taxon>
        <taxon>Craniata</taxon>
        <taxon>Vertebrata</taxon>
        <taxon>Euteleostomi</taxon>
        <taxon>Archelosauria</taxon>
        <taxon>Archosauria</taxon>
        <taxon>Dinosauria</taxon>
        <taxon>Saurischia</taxon>
        <taxon>Theropoda</taxon>
        <taxon>Coelurosauria</taxon>
        <taxon>Aves</taxon>
        <taxon>Neognathae</taxon>
        <taxon>Neoaves</taxon>
        <taxon>Telluraves</taxon>
        <taxon>Australaves</taxon>
        <taxon>Passeriformes</taxon>
        <taxon>Corvoidea</taxon>
        <taxon>Corvidae</taxon>
        <taxon>Corvus</taxon>
    </lineage>
</organism>
<evidence type="ECO:0000313" key="8">
    <source>
        <dbReference type="Proteomes" id="UP000694553"/>
    </source>
</evidence>
<dbReference type="GO" id="GO:0005634">
    <property type="term" value="C:nucleus"/>
    <property type="evidence" value="ECO:0007669"/>
    <property type="project" value="UniProtKB-SubCell"/>
</dbReference>
<dbReference type="InterPro" id="IPR000232">
    <property type="entry name" value="HSF_DNA-bd"/>
</dbReference>
<feature type="compositionally biased region" description="Polar residues" evidence="6">
    <location>
        <begin position="445"/>
        <end position="456"/>
    </location>
</feature>
<dbReference type="GO" id="GO:0003700">
    <property type="term" value="F:DNA-binding transcription factor activity"/>
    <property type="evidence" value="ECO:0007669"/>
    <property type="project" value="InterPro"/>
</dbReference>
<proteinExistence type="inferred from homology"/>
<dbReference type="Proteomes" id="UP000694553">
    <property type="component" value="Unassembled WGS sequence"/>
</dbReference>
<name>A0A8U7NQF7_CORMO</name>
<evidence type="ECO:0000256" key="5">
    <source>
        <dbReference type="RuleBase" id="RU004020"/>
    </source>
</evidence>
<feature type="compositionally biased region" description="Basic residues" evidence="6">
    <location>
        <begin position="240"/>
        <end position="261"/>
    </location>
</feature>
<protein>
    <submittedName>
        <fullName evidence="7">Uncharacterized protein</fullName>
    </submittedName>
</protein>
<feature type="region of interest" description="Disordered" evidence="6">
    <location>
        <begin position="415"/>
        <end position="476"/>
    </location>
</feature>
<feature type="compositionally biased region" description="Basic and acidic residues" evidence="6">
    <location>
        <begin position="306"/>
        <end position="320"/>
    </location>
</feature>
<dbReference type="SMART" id="SM00415">
    <property type="entry name" value="HSF"/>
    <property type="match status" value="1"/>
</dbReference>